<feature type="compositionally biased region" description="Basic residues" evidence="1">
    <location>
        <begin position="1540"/>
        <end position="1551"/>
    </location>
</feature>
<accession>A0A1C6R784</accession>
<evidence type="ECO:0000313" key="4">
    <source>
        <dbReference type="Proteomes" id="UP000199699"/>
    </source>
</evidence>
<dbReference type="CDD" id="cd17933">
    <property type="entry name" value="DEXSc_RecD-like"/>
    <property type="match status" value="1"/>
</dbReference>
<protein>
    <submittedName>
        <fullName evidence="3">Conjugative relaxase domain-containing protein, TrwC/TraI family</fullName>
    </submittedName>
</protein>
<keyword evidence="4" id="KW-1185">Reference proteome</keyword>
<dbReference type="InterPro" id="IPR014862">
    <property type="entry name" value="TrwC"/>
</dbReference>
<reference evidence="3 4" key="1">
    <citation type="submission" date="2016-06" db="EMBL/GenBank/DDBJ databases">
        <authorList>
            <person name="Kjaerup R.B."/>
            <person name="Dalgaard T.S."/>
            <person name="Juul-Madsen H.R."/>
        </authorList>
    </citation>
    <scope>NUCLEOTIDE SEQUENCE [LARGE SCALE GENOMIC DNA]</scope>
    <source>
        <strain evidence="3 4">DSM 43818</strain>
    </source>
</reference>
<feature type="domain" description="AAA+ ATPase" evidence="2">
    <location>
        <begin position="589"/>
        <end position="856"/>
    </location>
</feature>
<gene>
    <name evidence="3" type="ORF">GA0070616_0053</name>
</gene>
<dbReference type="NCBIfam" id="NF041492">
    <property type="entry name" value="MobF"/>
    <property type="match status" value="1"/>
</dbReference>
<name>A0A1C6R784_9ACTN</name>
<sequence>MTLHPLHGGDGYTYLTREVATADVHRARGQSITDYYHAEGNPPGQWTGRARAELAVEGTVTEAQMKALFGEGLHPNATALIEQLIDDGMSAKAAEQQVRLGRKPLAYEPVETYRERVDERYAAHERMTGRPPTQGEKTRLARAVGARMFAEQHGRRPRDSTELRKYIAQVAKPKAQAVTGYDLVFTPPKSVSVLWGLGDDATRRTIEEAHEQAWRSVISDAESTVIKTRAGRGGVAQLDAPSGVIAATFRHHDSRTGDPNLHTHVAIANRVKAADGRWRTIDGRALFAAAVSMSESYNARVVNEVARRLGATTSAIDPGRGRRPVHEIAGVHQDLLTLFSGRSATIASRTAELVDQYTRDHGHEPTEEVRHKLVQQATLDSRPAKPHARSLGAMRAEWRTRAVETIGARRVDRLLKDVIAAARKADAASIRPGSDSISDDRKMQLAHNAVSTVEQQRATWTRHHIEAEVRRQLSGAGLGARDDIAQQVTDLALHRQSIRLTMPSTEPTMPELTRSDGESVFTHSQTIRYSSPRILNAEDRVVVAARTEVIAPVSGEVFDRTLQQVQTAPGGRQLDPGQIAVARAFATDTRLVVAGIGPAGAGKTTTMNVVARAVEASGGRVIGLAPSARAAEVLSKDIAVPAHTLHRWIHHREKGSRAQAWQLRAGDVILVDEAGMAGTLNLDAIISDARRAGAVVRLLGDPQQLGAVESGGMLRLVQQEAGAVELDQLHRFADPEEGAASLNLRDGTDNAWRWYWSKDRIQHGDRDTLLDRVYQAWQADASRGHVSLMVAPTNNDTRQLNDRARAERVAAGEVEAAGVPLHDGTQAGRGDLIVTRRNESRLRLRHGRDMVLNGALWTVDERHDDGSLTVRHAEHGGRIRLPHRYVAADVELAYATTIHRTQGMTVDKVHALVDASVSRVQAYVALTRGRLANSLYTITEAGQRVHDTLDSIRRNFGAAVSATEFTRTTLAEAEHLPNLAARYLYAADQAAAQRHRRAVETALGDQAKTVLTSRSWPRLAAAINRAERAGWSPADILDAAGINRLDGAADPAALLAHRVRVSQQLAAQRLTTAPERPLVGVTDVALARLRARASQRLADAETALAWAQHDHSELPAPIRARGREHPAWPERPYGGLPDAALAQAHRDSRTELDQIERQLAAARRQVREATTPNQATAASRHRARVEAHARAERHQAEQLRKEQRLRTAMRPDDRAREAAQRLSASTPRTSAELTTARVSTDLSVEMTAARVERARLIVSRIDDEAAWRRSLPTAVRQTEQAHRDGRSPSHSPPTYRSGLRTSGTGSAATCPGGRNTWRHDVSTSRGALPTWPTRSPVSSRPGPCKRWANAPAMLTQRQPGTGPPRSAPRTGRASASLTTTLASSDASPAPPTASADERTKRRRPRSNLSVRREHGTTERQPPNRHARSYVESFNVSASESPSQSMRAAHRLRGRSSHERDGRLRSSRPIASAKIVSVNSAAPSRNGSPPTSAVNRPARNAAPRCDHSTAANPHSQNQPLVDPSGHHRTPATGTREACGRRTSRPANRARRG</sequence>
<feature type="region of interest" description="Disordered" evidence="1">
    <location>
        <begin position="1273"/>
        <end position="1551"/>
    </location>
</feature>
<dbReference type="InterPro" id="IPR003593">
    <property type="entry name" value="AAA+_ATPase"/>
</dbReference>
<dbReference type="STRING" id="145857.GA0070616_0053"/>
<dbReference type="Pfam" id="PF08751">
    <property type="entry name" value="TrwC"/>
    <property type="match status" value="1"/>
</dbReference>
<evidence type="ECO:0000313" key="3">
    <source>
        <dbReference type="EMBL" id="SCL12887.1"/>
    </source>
</evidence>
<feature type="region of interest" description="Disordered" evidence="1">
    <location>
        <begin position="1191"/>
        <end position="1234"/>
    </location>
</feature>
<dbReference type="Gene3D" id="2.30.30.940">
    <property type="match status" value="1"/>
</dbReference>
<dbReference type="SUPFAM" id="SSF55464">
    <property type="entry name" value="Origin of replication-binding domain, RBD-like"/>
    <property type="match status" value="1"/>
</dbReference>
<dbReference type="Pfam" id="PF13604">
    <property type="entry name" value="AAA_30"/>
    <property type="match status" value="1"/>
</dbReference>
<dbReference type="RefSeq" id="WP_091074648.1">
    <property type="nucleotide sequence ID" value="NZ_FMHT01000002.1"/>
</dbReference>
<dbReference type="InterPro" id="IPR027417">
    <property type="entry name" value="P-loop_NTPase"/>
</dbReference>
<feature type="compositionally biased region" description="Polar residues" evidence="1">
    <location>
        <begin position="1288"/>
        <end position="1307"/>
    </location>
</feature>
<dbReference type="CDD" id="cd18809">
    <property type="entry name" value="SF1_C_RecD"/>
    <property type="match status" value="1"/>
</dbReference>
<dbReference type="SMART" id="SM00382">
    <property type="entry name" value="AAA"/>
    <property type="match status" value="1"/>
</dbReference>
<organism evidence="3 4">
    <name type="scientific">Micromonospora nigra</name>
    <dbReference type="NCBI Taxonomy" id="145857"/>
    <lineage>
        <taxon>Bacteria</taxon>
        <taxon>Bacillati</taxon>
        <taxon>Actinomycetota</taxon>
        <taxon>Actinomycetes</taxon>
        <taxon>Micromonosporales</taxon>
        <taxon>Micromonosporaceae</taxon>
        <taxon>Micromonospora</taxon>
    </lineage>
</organism>
<feature type="compositionally biased region" description="Basic and acidic residues" evidence="1">
    <location>
        <begin position="1191"/>
        <end position="1219"/>
    </location>
</feature>
<feature type="compositionally biased region" description="Polar residues" evidence="1">
    <location>
        <begin position="1508"/>
        <end position="1518"/>
    </location>
</feature>
<proteinExistence type="predicted"/>
<evidence type="ECO:0000259" key="2">
    <source>
        <dbReference type="SMART" id="SM00382"/>
    </source>
</evidence>
<feature type="compositionally biased region" description="Polar residues" evidence="1">
    <location>
        <begin position="1476"/>
        <end position="1493"/>
    </location>
</feature>
<dbReference type="EMBL" id="FMHT01000002">
    <property type="protein sequence ID" value="SCL12887.1"/>
    <property type="molecule type" value="Genomic_DNA"/>
</dbReference>
<feature type="compositionally biased region" description="Low complexity" evidence="1">
    <location>
        <begin position="1373"/>
        <end position="1387"/>
    </location>
</feature>
<dbReference type="Proteomes" id="UP000199699">
    <property type="component" value="Unassembled WGS sequence"/>
</dbReference>
<evidence type="ECO:0000256" key="1">
    <source>
        <dbReference type="SAM" id="MobiDB-lite"/>
    </source>
</evidence>
<dbReference type="SUPFAM" id="SSF52540">
    <property type="entry name" value="P-loop containing nucleoside triphosphate hydrolases"/>
    <property type="match status" value="2"/>
</dbReference>
<feature type="compositionally biased region" description="Polar residues" evidence="1">
    <location>
        <begin position="1222"/>
        <end position="1234"/>
    </location>
</feature>
<feature type="compositionally biased region" description="Polar residues" evidence="1">
    <location>
        <begin position="1431"/>
        <end position="1445"/>
    </location>
</feature>
<dbReference type="Gene3D" id="3.40.50.300">
    <property type="entry name" value="P-loop containing nucleotide triphosphate hydrolases"/>
    <property type="match status" value="2"/>
</dbReference>